<reference evidence="5" key="1">
    <citation type="submission" date="2021-02" db="EMBL/GenBank/DDBJ databases">
        <title>Genome sequence Cadophora malorum strain M34.</title>
        <authorList>
            <person name="Stefanovic E."/>
            <person name="Vu D."/>
            <person name="Scully C."/>
            <person name="Dijksterhuis J."/>
            <person name="Roader J."/>
            <person name="Houbraken J."/>
        </authorList>
    </citation>
    <scope>NUCLEOTIDE SEQUENCE</scope>
    <source>
        <strain evidence="5">M34</strain>
    </source>
</reference>
<dbReference type="SUPFAM" id="SSF53335">
    <property type="entry name" value="S-adenosyl-L-methionine-dependent methyltransferases"/>
    <property type="match status" value="1"/>
</dbReference>
<evidence type="ECO:0000256" key="2">
    <source>
        <dbReference type="ARBA" id="ARBA00038188"/>
    </source>
</evidence>
<comment type="similarity">
    <text evidence="2">Belongs to the class I-like SAM-binding methyltransferase superfamily. Erg6/SMT family.</text>
</comment>
<name>A0A8H7W627_9HELO</name>
<dbReference type="EMBL" id="JAFJYH010000116">
    <property type="protein sequence ID" value="KAG4418961.1"/>
    <property type="molecule type" value="Genomic_DNA"/>
</dbReference>
<sequence length="306" mass="34315">MTSEPGSSTPQINTNSSLQNYYTSLESRLGYRLVLGGTRHFGFYSKSTSWPFPISRALRRMEDHLFGTLRLERGSSVLDAGCGVGHVAIHMASKGLKVHGIDVVDHHIEKAKRNISISGMDDVVSVRKMDYHHLDGFENETFDGAYTMETFVHATDPERALAEFFRVLKPGGRLGLYEYDHEKSESAPRYLGPHLDKINKYAAMPSNALFEKGVLPQMLEDAGFEDVVVEDLSKNIEPMLRLFFVLGVVPYLFVRLFGLERRFVNTVAGVEGYLGRSYWRYVVVSARKPQEKNGTGAAADTRKRGA</sequence>
<dbReference type="InterPro" id="IPR050447">
    <property type="entry name" value="Erg6_SMT_methyltransf"/>
</dbReference>
<accession>A0A8H7W627</accession>
<feature type="transmembrane region" description="Helical" evidence="3">
    <location>
        <begin position="239"/>
        <end position="257"/>
    </location>
</feature>
<evidence type="ECO:0000313" key="5">
    <source>
        <dbReference type="EMBL" id="KAG4418961.1"/>
    </source>
</evidence>
<keyword evidence="6" id="KW-1185">Reference proteome</keyword>
<dbReference type="GO" id="GO:0005783">
    <property type="term" value="C:endoplasmic reticulum"/>
    <property type="evidence" value="ECO:0007669"/>
    <property type="project" value="TreeGrafter"/>
</dbReference>
<keyword evidence="3" id="KW-0812">Transmembrane</keyword>
<dbReference type="GO" id="GO:0006696">
    <property type="term" value="P:ergosterol biosynthetic process"/>
    <property type="evidence" value="ECO:0007669"/>
    <property type="project" value="TreeGrafter"/>
</dbReference>
<dbReference type="Pfam" id="PF08241">
    <property type="entry name" value="Methyltransf_11"/>
    <property type="match status" value="1"/>
</dbReference>
<dbReference type="InterPro" id="IPR013216">
    <property type="entry name" value="Methyltransf_11"/>
</dbReference>
<evidence type="ECO:0000256" key="3">
    <source>
        <dbReference type="SAM" id="Phobius"/>
    </source>
</evidence>
<feature type="domain" description="Methyltransferase type 11" evidence="4">
    <location>
        <begin position="78"/>
        <end position="174"/>
    </location>
</feature>
<organism evidence="5 6">
    <name type="scientific">Cadophora malorum</name>
    <dbReference type="NCBI Taxonomy" id="108018"/>
    <lineage>
        <taxon>Eukaryota</taxon>
        <taxon>Fungi</taxon>
        <taxon>Dikarya</taxon>
        <taxon>Ascomycota</taxon>
        <taxon>Pezizomycotina</taxon>
        <taxon>Leotiomycetes</taxon>
        <taxon>Helotiales</taxon>
        <taxon>Ploettnerulaceae</taxon>
        <taxon>Cadophora</taxon>
    </lineage>
</organism>
<dbReference type="OrthoDB" id="540004at2759"/>
<evidence type="ECO:0000259" key="4">
    <source>
        <dbReference type="Pfam" id="PF08241"/>
    </source>
</evidence>
<keyword evidence="3" id="KW-0472">Membrane</keyword>
<evidence type="ECO:0000313" key="6">
    <source>
        <dbReference type="Proteomes" id="UP000664132"/>
    </source>
</evidence>
<gene>
    <name evidence="5" type="ORF">IFR04_007908</name>
</gene>
<dbReference type="GO" id="GO:0003838">
    <property type="term" value="F:sterol 24-C-methyltransferase activity"/>
    <property type="evidence" value="ECO:0007669"/>
    <property type="project" value="TreeGrafter"/>
</dbReference>
<dbReference type="InterPro" id="IPR029063">
    <property type="entry name" value="SAM-dependent_MTases_sf"/>
</dbReference>
<dbReference type="Proteomes" id="UP000664132">
    <property type="component" value="Unassembled WGS sequence"/>
</dbReference>
<dbReference type="CDD" id="cd02440">
    <property type="entry name" value="AdoMet_MTases"/>
    <property type="match status" value="1"/>
</dbReference>
<dbReference type="Gene3D" id="3.40.50.150">
    <property type="entry name" value="Vaccinia Virus protein VP39"/>
    <property type="match status" value="1"/>
</dbReference>
<dbReference type="PANTHER" id="PTHR44068">
    <property type="entry name" value="ZGC:194242"/>
    <property type="match status" value="1"/>
</dbReference>
<keyword evidence="1" id="KW-0808">Transferase</keyword>
<dbReference type="PANTHER" id="PTHR44068:SF1">
    <property type="entry name" value="HYPOTHETICAL LOC100005854"/>
    <property type="match status" value="1"/>
</dbReference>
<keyword evidence="3" id="KW-1133">Transmembrane helix</keyword>
<proteinExistence type="inferred from homology"/>
<protein>
    <recommendedName>
        <fullName evidence="4">Methyltransferase type 11 domain-containing protein</fullName>
    </recommendedName>
</protein>
<comment type="caution">
    <text evidence="5">The sequence shown here is derived from an EMBL/GenBank/DDBJ whole genome shotgun (WGS) entry which is preliminary data.</text>
</comment>
<evidence type="ECO:0000256" key="1">
    <source>
        <dbReference type="ARBA" id="ARBA00022679"/>
    </source>
</evidence>
<dbReference type="AlphaFoldDB" id="A0A8H7W627"/>